<evidence type="ECO:0000256" key="1">
    <source>
        <dbReference type="SAM" id="MobiDB-lite"/>
    </source>
</evidence>
<gene>
    <name evidence="2" type="ORF">PSM7751_01327</name>
</gene>
<proteinExistence type="predicted"/>
<name>A0A1X6YTL5_9RHOB</name>
<accession>A0A1X6YTL5</accession>
<dbReference type="EMBL" id="FWFN01000002">
    <property type="protein sequence ID" value="SLN30889.1"/>
    <property type="molecule type" value="Genomic_DNA"/>
</dbReference>
<organism evidence="2 3">
    <name type="scientific">Pseudooceanicola marinus</name>
    <dbReference type="NCBI Taxonomy" id="396013"/>
    <lineage>
        <taxon>Bacteria</taxon>
        <taxon>Pseudomonadati</taxon>
        <taxon>Pseudomonadota</taxon>
        <taxon>Alphaproteobacteria</taxon>
        <taxon>Rhodobacterales</taxon>
        <taxon>Paracoccaceae</taxon>
        <taxon>Pseudooceanicola</taxon>
    </lineage>
</organism>
<protein>
    <submittedName>
        <fullName evidence="2">Uncharacterized protein</fullName>
    </submittedName>
</protein>
<feature type="region of interest" description="Disordered" evidence="1">
    <location>
        <begin position="1"/>
        <end position="43"/>
    </location>
</feature>
<dbReference type="Proteomes" id="UP000193963">
    <property type="component" value="Unassembled WGS sequence"/>
</dbReference>
<feature type="region of interest" description="Disordered" evidence="1">
    <location>
        <begin position="159"/>
        <end position="186"/>
    </location>
</feature>
<sequence>MAKQTDIKGSDVSARAADASPSGVTGSARVERDAPRPASSAVSAAAAGAIGMDLAMQSGAGDGMAAFAATSDLSLDGKQGDAAPVPSDASASPEDAGPDAAPVDTDISVSEPEDAADEAAEAVAEAVGTFVQGYGGAVTSLGSLPVASGSLGVTEDTRIQPATEPGSWGEDAAHGPETDAPSSGLVGGLIGDGGVVDDLLGEDGLVDDLLDDLLGEGGAVQGVITGVLGDGGLVDGLLGAGGLLDGIIDYDSALGSVVEVVVGDNGLLGLIYGDDSLVVSVTEGLLDGLVGDNGLVDGLLDGLAGGGGLLDSVSDVLSGETGVVEGVVGGVFGEDGLVGSVVDGVLGEDGLVGSLLDGVVGENGLLGGLVGDEGPLGGLLGGTGLLAGTGGLLGGAAEDEAAGEAVVDEIDAFVDTLVSGGNEDGLGLAPDLLDGLLGEEDVFGIDAGAPQEALGDIFAGLDGLGSLSGSLVTNGIVETLVGGEGEDSDPEIDTLLNDLLGDGTSEILGGSAAFDALLGEAAAPEGPPSEAGEEGGLLGDTAIDNAIGTLFGSVEDLGGTLIDGLLPGAGEDDAV</sequence>
<reference evidence="3" key="1">
    <citation type="submission" date="2017-03" db="EMBL/GenBank/DDBJ databases">
        <authorList>
            <person name="Rodrigo-Torres L."/>
            <person name="Arahal R.D."/>
            <person name="Lucena T."/>
        </authorList>
    </citation>
    <scope>NUCLEOTIDE SEQUENCE [LARGE SCALE GENOMIC DNA]</scope>
    <source>
        <strain evidence="3">CECT 7751</strain>
    </source>
</reference>
<feature type="compositionally biased region" description="Low complexity" evidence="1">
    <location>
        <begin position="81"/>
        <end position="102"/>
    </location>
</feature>
<evidence type="ECO:0000313" key="2">
    <source>
        <dbReference type="EMBL" id="SLN30889.1"/>
    </source>
</evidence>
<evidence type="ECO:0000313" key="3">
    <source>
        <dbReference type="Proteomes" id="UP000193963"/>
    </source>
</evidence>
<keyword evidence="3" id="KW-1185">Reference proteome</keyword>
<dbReference type="AlphaFoldDB" id="A0A1X6YTL5"/>
<feature type="region of interest" description="Disordered" evidence="1">
    <location>
        <begin position="75"/>
        <end position="103"/>
    </location>
</feature>